<keyword evidence="3" id="KW-0732">Signal</keyword>
<dbReference type="RefSeq" id="WP_124695589.1">
    <property type="nucleotide sequence ID" value="NZ_JBHUFE010000007.1"/>
</dbReference>
<evidence type="ECO:0000313" key="5">
    <source>
        <dbReference type="EMBL" id="RQW11540.1"/>
    </source>
</evidence>
<feature type="chain" id="PRO_5039151110" evidence="3">
    <location>
        <begin position="21"/>
        <end position="388"/>
    </location>
</feature>
<evidence type="ECO:0000256" key="2">
    <source>
        <dbReference type="SAM" id="Phobius"/>
    </source>
</evidence>
<sequence length="388" mass="41561">MIKKGLYSIVTLLVLTVMLAGCGSGDRASNADQAETAAHSEMKNSTASLSDAASEEAAIAAGNGGSSAGAQAAGAQVNVKGSGIQMGGNSAADNGNAAAAAGGFTAGDVAAGLNKKLIYHANLNMEVENYEKAQTEVRNWVNLARGYIIGFTETVSDSEHGGTFVVKVPASGFSSFMDNLEKVKHESLQRSIDGQDVSEEYVDLEARLKAKQLLETQYVEFMKKATKAADLVAFANELGQVQENIEQIKGRMRYIDQNVLYSTVELRLYQTDESIANLRKDERQSLFGRAADALRGTLNALSMAFQWLFIFLAGALPVLIGAGLILAALLWFRRSRRGRREEASLLIREANRQREKERAASGAAGPNPDSGEEDPGEAPQAPEPPERK</sequence>
<dbReference type="OrthoDB" id="5381491at2"/>
<feature type="region of interest" description="Disordered" evidence="1">
    <location>
        <begin position="347"/>
        <end position="388"/>
    </location>
</feature>
<name>A0A3N9P7V0_9BACL</name>
<organism evidence="5 6">
    <name type="scientific">Paenibacillus rhizophilus</name>
    <dbReference type="NCBI Taxonomy" id="1850366"/>
    <lineage>
        <taxon>Bacteria</taxon>
        <taxon>Bacillati</taxon>
        <taxon>Bacillota</taxon>
        <taxon>Bacilli</taxon>
        <taxon>Bacillales</taxon>
        <taxon>Paenibacillaceae</taxon>
        <taxon>Paenibacillus</taxon>
    </lineage>
</organism>
<reference evidence="5 6" key="1">
    <citation type="submission" date="2018-11" db="EMBL/GenBank/DDBJ databases">
        <title>Genome sequence of strain 7197.</title>
        <authorList>
            <person name="Gao J."/>
            <person name="Sun J."/>
        </authorList>
    </citation>
    <scope>NUCLEOTIDE SEQUENCE [LARGE SCALE GENOMIC DNA]</scope>
    <source>
        <strain evidence="5 6">7197</strain>
    </source>
</reference>
<dbReference type="PROSITE" id="PS51257">
    <property type="entry name" value="PROKAR_LIPOPROTEIN"/>
    <property type="match status" value="1"/>
</dbReference>
<feature type="domain" description="DUF4349" evidence="4">
    <location>
        <begin position="116"/>
        <end position="331"/>
    </location>
</feature>
<accession>A0A3N9P7V0</accession>
<evidence type="ECO:0000259" key="4">
    <source>
        <dbReference type="Pfam" id="PF14257"/>
    </source>
</evidence>
<dbReference type="InterPro" id="IPR025645">
    <property type="entry name" value="DUF4349"/>
</dbReference>
<dbReference type="Pfam" id="PF14257">
    <property type="entry name" value="DUF4349"/>
    <property type="match status" value="1"/>
</dbReference>
<evidence type="ECO:0000313" key="6">
    <source>
        <dbReference type="Proteomes" id="UP000282529"/>
    </source>
</evidence>
<feature type="compositionally biased region" description="Basic and acidic residues" evidence="1">
    <location>
        <begin position="347"/>
        <end position="359"/>
    </location>
</feature>
<comment type="caution">
    <text evidence="5">The sequence shown here is derived from an EMBL/GenBank/DDBJ whole genome shotgun (WGS) entry which is preliminary data.</text>
</comment>
<keyword evidence="2" id="KW-0812">Transmembrane</keyword>
<feature type="region of interest" description="Disordered" evidence="1">
    <location>
        <begin position="29"/>
        <end position="49"/>
    </location>
</feature>
<feature type="transmembrane region" description="Helical" evidence="2">
    <location>
        <begin position="307"/>
        <end position="332"/>
    </location>
</feature>
<gene>
    <name evidence="5" type="ORF">EH198_10985</name>
</gene>
<evidence type="ECO:0000256" key="3">
    <source>
        <dbReference type="SAM" id="SignalP"/>
    </source>
</evidence>
<proteinExistence type="predicted"/>
<dbReference type="Proteomes" id="UP000282529">
    <property type="component" value="Unassembled WGS sequence"/>
</dbReference>
<feature type="signal peptide" evidence="3">
    <location>
        <begin position="1"/>
        <end position="20"/>
    </location>
</feature>
<keyword evidence="2" id="KW-1133">Transmembrane helix</keyword>
<keyword evidence="6" id="KW-1185">Reference proteome</keyword>
<dbReference type="AlphaFoldDB" id="A0A3N9P7V0"/>
<dbReference type="EMBL" id="RQPI01000005">
    <property type="protein sequence ID" value="RQW11540.1"/>
    <property type="molecule type" value="Genomic_DNA"/>
</dbReference>
<keyword evidence="2" id="KW-0472">Membrane</keyword>
<protein>
    <submittedName>
        <fullName evidence="5">DUF4349 domain-containing protein</fullName>
    </submittedName>
</protein>
<evidence type="ECO:0000256" key="1">
    <source>
        <dbReference type="SAM" id="MobiDB-lite"/>
    </source>
</evidence>